<evidence type="ECO:0000313" key="5">
    <source>
        <dbReference type="EMBL" id="EWM54140.1"/>
    </source>
</evidence>
<evidence type="ECO:0000256" key="3">
    <source>
        <dbReference type="ARBA" id="ARBA00023125"/>
    </source>
</evidence>
<dbReference type="Pfam" id="PF01420">
    <property type="entry name" value="Methylase_S"/>
    <property type="match status" value="1"/>
</dbReference>
<evidence type="ECO:0000313" key="6">
    <source>
        <dbReference type="Proteomes" id="UP000019365"/>
    </source>
</evidence>
<dbReference type="Proteomes" id="UP000019365">
    <property type="component" value="Unassembled WGS sequence"/>
</dbReference>
<dbReference type="InterPro" id="IPR000055">
    <property type="entry name" value="Restrct_endonuc_typeI_TRD"/>
</dbReference>
<dbReference type="InterPro" id="IPR052021">
    <property type="entry name" value="Type-I_RS_S_subunit"/>
</dbReference>
<dbReference type="PANTHER" id="PTHR30408">
    <property type="entry name" value="TYPE-1 RESTRICTION ENZYME ECOKI SPECIFICITY PROTEIN"/>
    <property type="match status" value="1"/>
</dbReference>
<proteinExistence type="inferred from homology"/>
<comment type="caution">
    <text evidence="5">The sequence shown here is derived from an EMBL/GenBank/DDBJ whole genome shotgun (WGS) entry which is preliminary data.</text>
</comment>
<dbReference type="CDD" id="cd16961">
    <property type="entry name" value="RMtype1_S_TRD-CR_like"/>
    <property type="match status" value="1"/>
</dbReference>
<dbReference type="GO" id="GO:0003677">
    <property type="term" value="F:DNA binding"/>
    <property type="evidence" value="ECO:0007669"/>
    <property type="project" value="UniProtKB-KW"/>
</dbReference>
<dbReference type="eggNOG" id="COG0732">
    <property type="taxonomic scope" value="Bacteria"/>
</dbReference>
<dbReference type="PANTHER" id="PTHR30408:SF13">
    <property type="entry name" value="TYPE I RESTRICTION ENZYME HINDI SPECIFICITY SUBUNIT"/>
    <property type="match status" value="1"/>
</dbReference>
<gene>
    <name evidence="5" type="ORF">RF007C_00055</name>
</gene>
<keyword evidence="3" id="KW-0238">DNA-binding</keyword>
<comment type="similarity">
    <text evidence="1">Belongs to the type-I restriction system S methylase family.</text>
</comment>
<accession>W7UZI9</accession>
<dbReference type="AlphaFoldDB" id="W7UZI9"/>
<organism evidence="5 6">
    <name type="scientific">Ruminococcus flavefaciens 007c</name>
    <dbReference type="NCBI Taxonomy" id="1341157"/>
    <lineage>
        <taxon>Bacteria</taxon>
        <taxon>Bacillati</taxon>
        <taxon>Bacillota</taxon>
        <taxon>Clostridia</taxon>
        <taxon>Eubacteriales</taxon>
        <taxon>Oscillospiraceae</taxon>
        <taxon>Ruminococcus</taxon>
    </lineage>
</organism>
<evidence type="ECO:0000259" key="4">
    <source>
        <dbReference type="Pfam" id="PF01420"/>
    </source>
</evidence>
<evidence type="ECO:0000256" key="2">
    <source>
        <dbReference type="ARBA" id="ARBA00022747"/>
    </source>
</evidence>
<dbReference type="Gene3D" id="3.90.220.20">
    <property type="entry name" value="DNA methylase specificity domains"/>
    <property type="match status" value="1"/>
</dbReference>
<dbReference type="GO" id="GO:0009307">
    <property type="term" value="P:DNA restriction-modification system"/>
    <property type="evidence" value="ECO:0007669"/>
    <property type="project" value="UniProtKB-KW"/>
</dbReference>
<reference evidence="5 6" key="1">
    <citation type="journal article" date="2014" name="PLoS ONE">
        <title>Rumen cellulosomics: divergent fiber-degrading strategies revealed by comparative genome-wide analysis of six ruminococcal strains.</title>
        <authorList>
            <person name="Dassa B."/>
            <person name="Borovok I."/>
            <person name="Ruimy-Israeli V."/>
            <person name="Lamed R."/>
            <person name="Flint H.J."/>
            <person name="Duncan S.H."/>
            <person name="Henrissat B."/>
            <person name="Coutinho P."/>
            <person name="Morrison M."/>
            <person name="Mosoni P."/>
            <person name="Yeoman C.J."/>
            <person name="White B.A."/>
            <person name="Bayer E.A."/>
        </authorList>
    </citation>
    <scope>NUCLEOTIDE SEQUENCE [LARGE SCALE GENOMIC DNA]</scope>
    <source>
        <strain evidence="5 6">007c</strain>
    </source>
</reference>
<keyword evidence="2" id="KW-0680">Restriction system</keyword>
<dbReference type="EMBL" id="ATAX01000018">
    <property type="protein sequence ID" value="EWM54140.1"/>
    <property type="molecule type" value="Genomic_DNA"/>
</dbReference>
<protein>
    <recommendedName>
        <fullName evidence="4">Type I restriction modification DNA specificity domain-containing protein</fullName>
    </recommendedName>
</protein>
<feature type="domain" description="Type I restriction modification DNA specificity" evidence="4">
    <location>
        <begin position="2"/>
        <end position="172"/>
    </location>
</feature>
<feature type="non-terminal residue" evidence="5">
    <location>
        <position position="173"/>
    </location>
</feature>
<keyword evidence="6" id="KW-1185">Reference proteome</keyword>
<name>W7UZI9_RUMFL</name>
<sequence length="173" mass="19804">MSAWKMCRIGDLCDTISETYKRTDNMVVLINTSDVLEGEVLNHTPVPNENLKGQFKKTFQRDDILYSEIRPANKRFAFIDFEDTSKYIASTKLMVLRPRKAVVLPLFLYAILKSRDVLEELQHLAETRSGTFPQITFSSELAPMEIMLPDFTTQKQIVGILSAIEDKIRLNTA</sequence>
<dbReference type="InterPro" id="IPR044946">
    <property type="entry name" value="Restrct_endonuc_typeI_TRD_sf"/>
</dbReference>
<dbReference type="SUPFAM" id="SSF116734">
    <property type="entry name" value="DNA methylase specificity domain"/>
    <property type="match status" value="1"/>
</dbReference>
<evidence type="ECO:0000256" key="1">
    <source>
        <dbReference type="ARBA" id="ARBA00010923"/>
    </source>
</evidence>